<name>A0ACC2WWU1_9TREE</name>
<gene>
    <name evidence="1" type="ORF">QFC20_000946</name>
</gene>
<proteinExistence type="predicted"/>
<evidence type="ECO:0000313" key="1">
    <source>
        <dbReference type="EMBL" id="KAJ9115620.1"/>
    </source>
</evidence>
<reference evidence="1" key="1">
    <citation type="submission" date="2023-04" db="EMBL/GenBank/DDBJ databases">
        <title>Draft Genome sequencing of Naganishia species isolated from polar environments using Oxford Nanopore Technology.</title>
        <authorList>
            <person name="Leo P."/>
            <person name="Venkateswaran K."/>
        </authorList>
    </citation>
    <scope>NUCLEOTIDE SEQUENCE</scope>
    <source>
        <strain evidence="1">MNA-CCFEE 5262</strain>
    </source>
</reference>
<protein>
    <submittedName>
        <fullName evidence="1">Uncharacterized protein</fullName>
    </submittedName>
</protein>
<keyword evidence="2" id="KW-1185">Reference proteome</keyword>
<sequence length="273" mass="30108">MQRQSIQRIGRCASTSRHSIRCASTEAPASSSTSTNDALPPLRAAMLVHRSPLLTPTPTPFESAYYAYTSRLRMALSNPVPLDFYFKKGSLTERRFQRAQWAREREVFGERLAGKKVDVGDIPAEEVVQLNTRKEGDEPGRAVGGEADKTRIERVGAGDLYLLVKDKKSGQWGLPVGGLQGKEALHEAAVRSLADGLGKGMDTWLVTRKPIGLIEGQSDAEHTFIFKSHILTGSPELTSESPYSEYAWLTKEEIRQALGDEGAVWNQVEPLLN</sequence>
<dbReference type="EMBL" id="JASBWS010000005">
    <property type="protein sequence ID" value="KAJ9115620.1"/>
    <property type="molecule type" value="Genomic_DNA"/>
</dbReference>
<dbReference type="Proteomes" id="UP001230649">
    <property type="component" value="Unassembled WGS sequence"/>
</dbReference>
<organism evidence="1 2">
    <name type="scientific">Naganishia adeliensis</name>
    <dbReference type="NCBI Taxonomy" id="92952"/>
    <lineage>
        <taxon>Eukaryota</taxon>
        <taxon>Fungi</taxon>
        <taxon>Dikarya</taxon>
        <taxon>Basidiomycota</taxon>
        <taxon>Agaricomycotina</taxon>
        <taxon>Tremellomycetes</taxon>
        <taxon>Filobasidiales</taxon>
        <taxon>Filobasidiaceae</taxon>
        <taxon>Naganishia</taxon>
    </lineage>
</organism>
<accession>A0ACC2WWU1</accession>
<evidence type="ECO:0000313" key="2">
    <source>
        <dbReference type="Proteomes" id="UP001230649"/>
    </source>
</evidence>
<comment type="caution">
    <text evidence="1">The sequence shown here is derived from an EMBL/GenBank/DDBJ whole genome shotgun (WGS) entry which is preliminary data.</text>
</comment>